<evidence type="ECO:0000313" key="2">
    <source>
        <dbReference type="EMBL" id="EPS26876.1"/>
    </source>
</evidence>
<dbReference type="HOGENOM" id="CLU_1595111_0_0_1"/>
<sequence>MARKYSQFNRHEPKISVVSSTSAPYTAQRRPRHTPDEDADADQPARTFVRMGNMRPWAQAQGRLSPNPLLGLENSARDSYHVTQSCNAFVRKGGKIQSGSLIEVMEDITEGDIKRIKHQALFLVHPKLRDGGSTEIRFPVPWAWDPGAAPKESRKVAMDTHVAAEFG</sequence>
<proteinExistence type="predicted"/>
<evidence type="ECO:0000256" key="1">
    <source>
        <dbReference type="SAM" id="MobiDB-lite"/>
    </source>
</evidence>
<accession>S7ZDX7</accession>
<dbReference type="EMBL" id="KB644409">
    <property type="protein sequence ID" value="EPS26876.1"/>
    <property type="molecule type" value="Genomic_DNA"/>
</dbReference>
<dbReference type="AlphaFoldDB" id="S7ZDX7"/>
<reference evidence="2 3" key="1">
    <citation type="journal article" date="2013" name="PLoS ONE">
        <title>Genomic and secretomic analyses reveal unique features of the lignocellulolytic enzyme system of Penicillium decumbens.</title>
        <authorList>
            <person name="Liu G."/>
            <person name="Zhang L."/>
            <person name="Wei X."/>
            <person name="Zou G."/>
            <person name="Qin Y."/>
            <person name="Ma L."/>
            <person name="Li J."/>
            <person name="Zheng H."/>
            <person name="Wang S."/>
            <person name="Wang C."/>
            <person name="Xun L."/>
            <person name="Zhao G.-P."/>
            <person name="Zhou Z."/>
            <person name="Qu Y."/>
        </authorList>
    </citation>
    <scope>NUCLEOTIDE SEQUENCE [LARGE SCALE GENOMIC DNA]</scope>
    <source>
        <strain evidence="3">114-2 / CGMCC 5302</strain>
    </source>
</reference>
<protein>
    <submittedName>
        <fullName evidence="2">Uncharacterized protein</fullName>
    </submittedName>
</protein>
<evidence type="ECO:0000313" key="3">
    <source>
        <dbReference type="Proteomes" id="UP000019376"/>
    </source>
</evidence>
<dbReference type="Proteomes" id="UP000019376">
    <property type="component" value="Unassembled WGS sequence"/>
</dbReference>
<organism evidence="2 3">
    <name type="scientific">Penicillium oxalicum (strain 114-2 / CGMCC 5302)</name>
    <name type="common">Penicillium decumbens</name>
    <dbReference type="NCBI Taxonomy" id="933388"/>
    <lineage>
        <taxon>Eukaryota</taxon>
        <taxon>Fungi</taxon>
        <taxon>Dikarya</taxon>
        <taxon>Ascomycota</taxon>
        <taxon>Pezizomycotina</taxon>
        <taxon>Eurotiomycetes</taxon>
        <taxon>Eurotiomycetidae</taxon>
        <taxon>Eurotiales</taxon>
        <taxon>Aspergillaceae</taxon>
        <taxon>Penicillium</taxon>
    </lineage>
</organism>
<feature type="region of interest" description="Disordered" evidence="1">
    <location>
        <begin position="1"/>
        <end position="42"/>
    </location>
</feature>
<name>S7ZDX7_PENO1</name>
<keyword evidence="3" id="KW-1185">Reference proteome</keyword>
<gene>
    <name evidence="2" type="ORF">PDE_01816</name>
</gene>